<name>A0A5C8K8W5_9BACT</name>
<keyword evidence="2" id="KW-1185">Reference proteome</keyword>
<evidence type="ECO:0000313" key="2">
    <source>
        <dbReference type="Proteomes" id="UP000321926"/>
    </source>
</evidence>
<dbReference type="OrthoDB" id="9799891at2"/>
<dbReference type="NCBIfam" id="TIGR02241">
    <property type="entry name" value="conserved hypothetical phage tail region protein"/>
    <property type="match status" value="1"/>
</dbReference>
<dbReference type="InterPro" id="IPR010667">
    <property type="entry name" value="Phage_T4_Gp19"/>
</dbReference>
<dbReference type="PANTHER" id="PTHR38009">
    <property type="entry name" value="CONSERVED HYPOTHETICAL PHAGE TAIL PROTEIN"/>
    <property type="match status" value="1"/>
</dbReference>
<dbReference type="Proteomes" id="UP000321926">
    <property type="component" value="Unassembled WGS sequence"/>
</dbReference>
<dbReference type="RefSeq" id="WP_147920710.1">
    <property type="nucleotide sequence ID" value="NZ_VRTY01000013.1"/>
</dbReference>
<proteinExistence type="predicted"/>
<gene>
    <name evidence="1" type="ORF">FVR03_05250</name>
</gene>
<organism evidence="1 2">
    <name type="scientific">Pontibacter qinzhouensis</name>
    <dbReference type="NCBI Taxonomy" id="2603253"/>
    <lineage>
        <taxon>Bacteria</taxon>
        <taxon>Pseudomonadati</taxon>
        <taxon>Bacteroidota</taxon>
        <taxon>Cytophagia</taxon>
        <taxon>Cytophagales</taxon>
        <taxon>Hymenobacteraceae</taxon>
        <taxon>Pontibacter</taxon>
    </lineage>
</organism>
<dbReference type="Pfam" id="PF06841">
    <property type="entry name" value="Phage_T4_gp19"/>
    <property type="match status" value="1"/>
</dbReference>
<sequence length="153" mass="17437">MADALTPSAGGYYPPVGFHFLVEFQGIGNDNDVRFQSVSGLNVEFDTESFKEGGQNQYEHKLPVRAKFSDLVLKRGMLTDSELITWCTDALFNREFRPAQVIVKLLNPEHQPLKTWKVNRAWPRKWAVSDFNASENSVVVETLELSFSYFTVD</sequence>
<dbReference type="InterPro" id="IPR011747">
    <property type="entry name" value="CHP02241"/>
</dbReference>
<dbReference type="EMBL" id="VRTY01000013">
    <property type="protein sequence ID" value="TXK50297.1"/>
    <property type="molecule type" value="Genomic_DNA"/>
</dbReference>
<protein>
    <submittedName>
        <fullName evidence="1">Phage tail protein</fullName>
    </submittedName>
</protein>
<reference evidence="1 2" key="1">
    <citation type="submission" date="2019-08" db="EMBL/GenBank/DDBJ databases">
        <authorList>
            <person name="Shi S."/>
        </authorList>
    </citation>
    <scope>NUCLEOTIDE SEQUENCE [LARGE SCALE GENOMIC DNA]</scope>
    <source>
        <strain evidence="1 2">GY10130</strain>
    </source>
</reference>
<accession>A0A5C8K8W5</accession>
<dbReference type="AlphaFoldDB" id="A0A5C8K8W5"/>
<dbReference type="GO" id="GO:0005198">
    <property type="term" value="F:structural molecule activity"/>
    <property type="evidence" value="ECO:0007669"/>
    <property type="project" value="InterPro"/>
</dbReference>
<dbReference type="PANTHER" id="PTHR38009:SF1">
    <property type="entry name" value="CONSERVED HYPOTHETICAL PHAGE TAIL PROTEIN"/>
    <property type="match status" value="1"/>
</dbReference>
<evidence type="ECO:0000313" key="1">
    <source>
        <dbReference type="EMBL" id="TXK50297.1"/>
    </source>
</evidence>
<comment type="caution">
    <text evidence="1">The sequence shown here is derived from an EMBL/GenBank/DDBJ whole genome shotgun (WGS) entry which is preliminary data.</text>
</comment>